<evidence type="ECO:0008006" key="4">
    <source>
        <dbReference type="Google" id="ProtNLM"/>
    </source>
</evidence>
<feature type="non-terminal residue" evidence="2">
    <location>
        <position position="317"/>
    </location>
</feature>
<reference evidence="2" key="1">
    <citation type="submission" date="2019-03" db="EMBL/GenBank/DDBJ databases">
        <title>Lake Tanganyika Metagenome-Assembled Genomes (MAGs).</title>
        <authorList>
            <person name="Tran P."/>
        </authorList>
    </citation>
    <scope>NUCLEOTIDE SEQUENCE</scope>
    <source>
        <strain evidence="2">K_DeepCast_65m_m2_066</strain>
    </source>
</reference>
<protein>
    <recommendedName>
        <fullName evidence="4">Quinol:cytochrome C oxidoreductase</fullName>
    </recommendedName>
</protein>
<feature type="transmembrane region" description="Helical" evidence="1">
    <location>
        <begin position="260"/>
        <end position="282"/>
    </location>
</feature>
<proteinExistence type="predicted"/>
<sequence>MSEPHSASTIPSRAGSMPRLSRLQAGALVIGLLGAGLSWLGMATDPTQFFRSYLLAWLFWVGLSLGCLALSMLHHLVGGAWGALIVRLLEAGARLLPVLACAGVPLLWHLELLYPWARPELVAADELLRHKVPYLNIPFFTQRAVGYFVIWSALAWLLPVLARRVDRLAHPDATRGLRRALQILSAGGIVLHALAVTFAAVDWMMSLEPAWYSTIYGILWLVGHLVVTLAGAILMVATLAEAQPLGNVARPSVAHDLGNLLLAFVMLWTYVSFAQFLVIWAANLPEEIPWYLARTQGGWEWVAITLVVLHFFVPFLL</sequence>
<comment type="caution">
    <text evidence="2">The sequence shown here is derived from an EMBL/GenBank/DDBJ whole genome shotgun (WGS) entry which is preliminary data.</text>
</comment>
<feature type="transmembrane region" description="Helical" evidence="1">
    <location>
        <begin position="144"/>
        <end position="162"/>
    </location>
</feature>
<evidence type="ECO:0000313" key="2">
    <source>
        <dbReference type="EMBL" id="MBM3225584.1"/>
    </source>
</evidence>
<dbReference type="AlphaFoldDB" id="A0A938B3Z8"/>
<evidence type="ECO:0000256" key="1">
    <source>
        <dbReference type="SAM" id="Phobius"/>
    </source>
</evidence>
<accession>A0A938B3Z8</accession>
<feature type="transmembrane region" description="Helical" evidence="1">
    <location>
        <begin position="23"/>
        <end position="42"/>
    </location>
</feature>
<feature type="transmembrane region" description="Helical" evidence="1">
    <location>
        <begin position="217"/>
        <end position="240"/>
    </location>
</feature>
<dbReference type="PANTHER" id="PTHR43044">
    <property type="match status" value="1"/>
</dbReference>
<dbReference type="Proteomes" id="UP000712673">
    <property type="component" value="Unassembled WGS sequence"/>
</dbReference>
<feature type="transmembrane region" description="Helical" evidence="1">
    <location>
        <begin position="298"/>
        <end position="316"/>
    </location>
</feature>
<keyword evidence="1" id="KW-1133">Transmembrane helix</keyword>
<dbReference type="PANTHER" id="PTHR43044:SF1">
    <property type="entry name" value="QUINOL:CYTOCHROME C OXIDOREDUCTASE QUINONE-BINDING SUBUNIT 2"/>
    <property type="match status" value="1"/>
</dbReference>
<organism evidence="2 3">
    <name type="scientific">Tectimicrobiota bacterium</name>
    <dbReference type="NCBI Taxonomy" id="2528274"/>
    <lineage>
        <taxon>Bacteria</taxon>
        <taxon>Pseudomonadati</taxon>
        <taxon>Nitrospinota/Tectimicrobiota group</taxon>
        <taxon>Candidatus Tectimicrobiota</taxon>
    </lineage>
</organism>
<feature type="transmembrane region" description="Helical" evidence="1">
    <location>
        <begin position="54"/>
        <end position="73"/>
    </location>
</feature>
<dbReference type="EMBL" id="VGLS01000621">
    <property type="protein sequence ID" value="MBM3225584.1"/>
    <property type="molecule type" value="Genomic_DNA"/>
</dbReference>
<name>A0A938B3Z8_UNCTE</name>
<feature type="transmembrane region" description="Helical" evidence="1">
    <location>
        <begin position="183"/>
        <end position="205"/>
    </location>
</feature>
<keyword evidence="1" id="KW-0812">Transmembrane</keyword>
<keyword evidence="1" id="KW-0472">Membrane</keyword>
<evidence type="ECO:0000313" key="3">
    <source>
        <dbReference type="Proteomes" id="UP000712673"/>
    </source>
</evidence>
<gene>
    <name evidence="2" type="ORF">FJZ47_17545</name>
</gene>